<dbReference type="NCBIfam" id="TIGR00422">
    <property type="entry name" value="valS"/>
    <property type="match status" value="1"/>
</dbReference>
<sequence>MISRSRFKYVAHMHSYYAGRGSSFQARTANTSFDIDVVTNSYGKKARHDTVVIRSKKISPEVYRMVLPPPNITGNLHIGHALTVTVEDAICRYRRLRGQQVTWYPGFDHAGIATQVVVETMLWNKMKLRRHEVTQSYFLELCRKWKQEYKNIGRTFVRFRRVNDISKQLKALGATLDWHNVYYTLDDKFSEAVKIAFCQLYDKGIIFNDLRMINWCPTLRSSISDQEVNIVDVGKSKSLGCVMYGCQRNLTDVGIMHLIRYELLSGDSFCGNNYLEVGTTRPETLFDDIALAVNPNDERYAKHIGSHVRHPFFPNRLLPVVADLLVNINKGTGVLKVAPTHGLIDFQIAKKHKDFINDEDLNRSCIDESGRLINTSDFDGIDRFEARRKIIDKLSACNKYGGTIPYPEHQLKICSRTGDVIEPMVKKQWFMNCVDMNNRALEAIENGVITIAPKSMQIHLENWLSKKEPWCLSRQLDWGQQIPAFRVDPNSEWIVALDKVEAQRACGRRITEIDLEQEKDVLDTWFCSALIPIVLSGWPKKEIKYVPLTMLETGFDIAGFWVARMITVCHSLTGYWPFSQVLLHGLVRDENGKKMSKSIGNIIDPMDVIDGISIQKMLERLNESNISEVEKKTASISLQSRFPKGIRRCGPDALRFALLRHDVTATDINIDIVQTAEEGLRFCNKLWNLCAYAKKLWESCREEALDDLSVHRIEDRWIQSRLESSLMVMTKKMESNSLHLAFNALHKFFCNDLCDVYIETTKKALWRKEHLRLKVIAENLHDIIEKSLVHLSIFMPFISEYLFDNIKRNEEQSVYNYLSERHLKFYKIDKKLEEDMSFVLELITAVRSIRSHFHIAAKNPLKVSCQTESCDLKNFESMIYELCNVTLRMTDPEKCNNHYIPFPLRGYSTEINVFIEDTFGSLIKTELLRRLQKAQKRKNQFLHRVEKHQKLAKSVVKNNSVECHERKIFQAKAVVNGMEEEILKLENLIKQSMDIKGNFKDLLLAVVCVFHITIAPYTKVEESFNVQAYDHHKFPGVVPRTFTGALALSAPLLPVVHIFEYFNISKYWMLYGMRLVLGLSVLFAFIEFIKRIDKQFGQLSGDFLRLLTATQFHFMFYCSRPLPNIFALYGGKIFWTYQKILDRHWICAAGIATVFTLLFRCELILFYACIFFYPILTRKFSLFSWNGAVVYCCFVAFLALGISIPIDSYLWRRWLWPEGEVWWFNVILNRSKEYGVLPFSWYFYSAIPRALSVSCVFVPIGLISDRRLAPIVTPVLLYVLLYSFLPHKELRFIIYAIPILNVSVAVCYARIWISRRKSLFRMLLAVAVLVNLLLNIICTAAFLFASSKNYPGAEALVSLQHMQRSDHNKPVSVYIDTYAAQTGVCRFLQLYDTWEYNKTENLKSSQMERFDFLILGSYTESDITNFTTLQFHSTHQILHSVKAFQGIELQRLYLLPYYWPVVKFRTQLVVMEKILIVTVVHVVV</sequence>
<evidence type="ECO:0000256" key="18">
    <source>
        <dbReference type="SAM" id="Phobius"/>
    </source>
</evidence>
<evidence type="ECO:0000256" key="8">
    <source>
        <dbReference type="ARBA" id="ARBA00022741"/>
    </source>
</evidence>
<dbReference type="GO" id="GO:0005524">
    <property type="term" value="F:ATP binding"/>
    <property type="evidence" value="ECO:0007669"/>
    <property type="project" value="UniProtKB-KW"/>
</dbReference>
<proteinExistence type="inferred from homology"/>
<keyword evidence="13 18" id="KW-0472">Membrane</keyword>
<dbReference type="Gene3D" id="3.90.740.10">
    <property type="entry name" value="Valyl/Leucyl/Isoleucyl-tRNA synthetase, editing domain"/>
    <property type="match status" value="1"/>
</dbReference>
<gene>
    <name evidence="21" type="ORF">TCLT_LOCUS1503</name>
</gene>
<dbReference type="OMA" id="WWFNVIL"/>
<evidence type="ECO:0000259" key="19">
    <source>
        <dbReference type="Pfam" id="PF00133"/>
    </source>
</evidence>
<evidence type="ECO:0000256" key="3">
    <source>
        <dbReference type="ARBA" id="ARBA00013169"/>
    </source>
</evidence>
<dbReference type="InterPro" id="IPR009080">
    <property type="entry name" value="tRNAsynth_Ia_anticodon-bd"/>
</dbReference>
<evidence type="ECO:0000313" key="21">
    <source>
        <dbReference type="EMBL" id="VDM96983.1"/>
    </source>
</evidence>
<feature type="transmembrane region" description="Helical" evidence="18">
    <location>
        <begin position="1145"/>
        <end position="1176"/>
    </location>
</feature>
<feature type="transmembrane region" description="Helical" evidence="18">
    <location>
        <begin position="1241"/>
        <end position="1262"/>
    </location>
</feature>
<dbReference type="PANTHER" id="PTHR11946">
    <property type="entry name" value="VALYL-TRNA SYNTHETASES"/>
    <property type="match status" value="1"/>
</dbReference>
<reference evidence="23" key="1">
    <citation type="submission" date="2016-04" db="UniProtKB">
        <authorList>
            <consortium name="WormBaseParasite"/>
        </authorList>
    </citation>
    <scope>IDENTIFICATION</scope>
</reference>
<keyword evidence="6" id="KW-0808">Transferase</keyword>
<dbReference type="InterPro" id="IPR009008">
    <property type="entry name" value="Val/Leu/Ile-tRNA-synth_edit"/>
</dbReference>
<feature type="domain" description="Aminoacyl-tRNA synthetase class Ia" evidence="19">
    <location>
        <begin position="60"/>
        <end position="670"/>
    </location>
</feature>
<dbReference type="OrthoDB" id="629407at2759"/>
<evidence type="ECO:0000256" key="5">
    <source>
        <dbReference type="ARBA" id="ARBA00022676"/>
    </source>
</evidence>
<dbReference type="InterPro" id="IPR005599">
    <property type="entry name" value="GPI_mannosylTrfase"/>
</dbReference>
<evidence type="ECO:0000256" key="7">
    <source>
        <dbReference type="ARBA" id="ARBA00022692"/>
    </source>
</evidence>
<dbReference type="PRINTS" id="PR00986">
    <property type="entry name" value="TRNASYNTHVAL"/>
</dbReference>
<dbReference type="EC" id="6.1.1.9" evidence="3"/>
<dbReference type="InterPro" id="IPR002300">
    <property type="entry name" value="aa-tRNA-synth_Ia"/>
</dbReference>
<feature type="transmembrane region" description="Helical" evidence="18">
    <location>
        <begin position="1068"/>
        <end position="1089"/>
    </location>
</feature>
<evidence type="ECO:0000256" key="4">
    <source>
        <dbReference type="ARBA" id="ARBA00022598"/>
    </source>
</evidence>
<dbReference type="GO" id="GO:0016757">
    <property type="term" value="F:glycosyltransferase activity"/>
    <property type="evidence" value="ECO:0007669"/>
    <property type="project" value="UniProtKB-KW"/>
</dbReference>
<dbReference type="GO" id="GO:0005829">
    <property type="term" value="C:cytosol"/>
    <property type="evidence" value="ECO:0007669"/>
    <property type="project" value="TreeGrafter"/>
</dbReference>
<dbReference type="PROSITE" id="PS00178">
    <property type="entry name" value="AA_TRNA_LIGASE_I"/>
    <property type="match status" value="1"/>
</dbReference>
<dbReference type="InterPro" id="IPR014729">
    <property type="entry name" value="Rossmann-like_a/b/a_fold"/>
</dbReference>
<keyword evidence="12 18" id="KW-1133">Transmembrane helix</keyword>
<dbReference type="WBParaSite" id="TCLT_0000150201-mRNA-1">
    <property type="protein sequence ID" value="TCLT_0000150201-mRNA-1"/>
    <property type="gene ID" value="TCLT_0000150201"/>
</dbReference>
<evidence type="ECO:0000256" key="1">
    <source>
        <dbReference type="ARBA" id="ARBA00004477"/>
    </source>
</evidence>
<dbReference type="STRING" id="103827.A0A0N5CMW1"/>
<dbReference type="Pfam" id="PF08264">
    <property type="entry name" value="Anticodon_1"/>
    <property type="match status" value="1"/>
</dbReference>
<evidence type="ECO:0000256" key="17">
    <source>
        <dbReference type="SAM" id="Coils"/>
    </source>
</evidence>
<evidence type="ECO:0000256" key="11">
    <source>
        <dbReference type="ARBA" id="ARBA00022917"/>
    </source>
</evidence>
<feature type="transmembrane region" description="Helical" evidence="18">
    <location>
        <begin position="1319"/>
        <end position="1344"/>
    </location>
</feature>
<evidence type="ECO:0000256" key="10">
    <source>
        <dbReference type="ARBA" id="ARBA00022840"/>
    </source>
</evidence>
<feature type="transmembrane region" description="Helical" evidence="18">
    <location>
        <begin position="1268"/>
        <end position="1285"/>
    </location>
</feature>
<dbReference type="InterPro" id="IPR002303">
    <property type="entry name" value="Valyl-tRNA_ligase"/>
</dbReference>
<organism evidence="23">
    <name type="scientific">Thelazia callipaeda</name>
    <name type="common">Oriental eyeworm</name>
    <name type="synonym">Parasitic nematode</name>
    <dbReference type="NCBI Taxonomy" id="103827"/>
    <lineage>
        <taxon>Eukaryota</taxon>
        <taxon>Metazoa</taxon>
        <taxon>Ecdysozoa</taxon>
        <taxon>Nematoda</taxon>
        <taxon>Chromadorea</taxon>
        <taxon>Rhabditida</taxon>
        <taxon>Spirurina</taxon>
        <taxon>Spiruromorpha</taxon>
        <taxon>Thelazioidea</taxon>
        <taxon>Thelaziidae</taxon>
        <taxon>Thelazia</taxon>
    </lineage>
</organism>
<accession>A0A0N5CMW1</accession>
<comment type="similarity">
    <text evidence="2 16">Belongs to the class-I aminoacyl-tRNA synthetase family.</text>
</comment>
<dbReference type="InterPro" id="IPR001412">
    <property type="entry name" value="aa-tRNA-synth_I_CS"/>
</dbReference>
<feature type="transmembrane region" description="Helical" evidence="18">
    <location>
        <begin position="1188"/>
        <end position="1206"/>
    </location>
</feature>
<dbReference type="Pfam" id="PF00133">
    <property type="entry name" value="tRNA-synt_1"/>
    <property type="match status" value="1"/>
</dbReference>
<protein>
    <recommendedName>
        <fullName evidence="3">valine--tRNA ligase</fullName>
        <ecNumber evidence="3">6.1.1.9</ecNumber>
    </recommendedName>
    <alternativeName>
        <fullName evidence="15">Valyl-tRNA synthetase</fullName>
    </alternativeName>
</protein>
<feature type="coiled-coil region" evidence="17">
    <location>
        <begin position="924"/>
        <end position="951"/>
    </location>
</feature>
<keyword evidence="4 16" id="KW-0436">Ligase</keyword>
<dbReference type="EMBL" id="UYYF01000198">
    <property type="protein sequence ID" value="VDM96983.1"/>
    <property type="molecule type" value="Genomic_DNA"/>
</dbReference>
<keyword evidence="5" id="KW-0328">Glycosyltransferase</keyword>
<evidence type="ECO:0000259" key="20">
    <source>
        <dbReference type="Pfam" id="PF08264"/>
    </source>
</evidence>
<keyword evidence="8 16" id="KW-0547">Nucleotide-binding</keyword>
<evidence type="ECO:0000313" key="23">
    <source>
        <dbReference type="WBParaSite" id="TCLT_0000150201-mRNA-1"/>
    </source>
</evidence>
<dbReference type="SUPFAM" id="SSF50677">
    <property type="entry name" value="ValRS/IleRS/LeuRS editing domain"/>
    <property type="match status" value="1"/>
</dbReference>
<keyword evidence="11 16" id="KW-0648">Protein biosynthesis</keyword>
<dbReference type="GO" id="GO:0005789">
    <property type="term" value="C:endoplasmic reticulum membrane"/>
    <property type="evidence" value="ECO:0007669"/>
    <property type="project" value="UniProtKB-SubCell"/>
</dbReference>
<keyword evidence="14 16" id="KW-0030">Aminoacyl-tRNA synthetase</keyword>
<evidence type="ECO:0000256" key="12">
    <source>
        <dbReference type="ARBA" id="ARBA00022989"/>
    </source>
</evidence>
<keyword evidence="22" id="KW-1185">Reference proteome</keyword>
<dbReference type="InterPro" id="IPR013155">
    <property type="entry name" value="M/V/L/I-tRNA-synth_anticd-bd"/>
</dbReference>
<evidence type="ECO:0000256" key="6">
    <source>
        <dbReference type="ARBA" id="ARBA00022679"/>
    </source>
</evidence>
<dbReference type="Pfam" id="PF03901">
    <property type="entry name" value="Glyco_transf_22"/>
    <property type="match status" value="1"/>
</dbReference>
<evidence type="ECO:0000256" key="16">
    <source>
        <dbReference type="RuleBase" id="RU363035"/>
    </source>
</evidence>
<dbReference type="NCBIfam" id="NF004349">
    <property type="entry name" value="PRK05729.1"/>
    <property type="match status" value="1"/>
</dbReference>
<dbReference type="GO" id="GO:0006438">
    <property type="term" value="P:valyl-tRNA aminoacylation"/>
    <property type="evidence" value="ECO:0007669"/>
    <property type="project" value="InterPro"/>
</dbReference>
<dbReference type="GO" id="GO:0002161">
    <property type="term" value="F:aminoacyl-tRNA deacylase activity"/>
    <property type="evidence" value="ECO:0007669"/>
    <property type="project" value="InterPro"/>
</dbReference>
<keyword evidence="10 16" id="KW-0067">ATP-binding</keyword>
<keyword evidence="17" id="KW-0175">Coiled coil</keyword>
<evidence type="ECO:0000256" key="2">
    <source>
        <dbReference type="ARBA" id="ARBA00005594"/>
    </source>
</evidence>
<keyword evidence="7 18" id="KW-0812">Transmembrane</keyword>
<name>A0A0N5CMW1_THECL</name>
<dbReference type="Gene3D" id="3.40.50.620">
    <property type="entry name" value="HUPs"/>
    <property type="match status" value="2"/>
</dbReference>
<dbReference type="PANTHER" id="PTHR11946:SF111">
    <property type="entry name" value="VALINE--TRNA LIGASE"/>
    <property type="match status" value="1"/>
</dbReference>
<dbReference type="Gene3D" id="1.10.730.10">
    <property type="entry name" value="Isoleucyl-tRNA Synthetase, Domain 1"/>
    <property type="match status" value="1"/>
</dbReference>
<evidence type="ECO:0000313" key="22">
    <source>
        <dbReference type="Proteomes" id="UP000276776"/>
    </source>
</evidence>
<reference evidence="21 22" key="2">
    <citation type="submission" date="2018-11" db="EMBL/GenBank/DDBJ databases">
        <authorList>
            <consortium name="Pathogen Informatics"/>
        </authorList>
    </citation>
    <scope>NUCLEOTIDE SEQUENCE [LARGE SCALE GENOMIC DNA]</scope>
</reference>
<evidence type="ECO:0000256" key="14">
    <source>
        <dbReference type="ARBA" id="ARBA00023146"/>
    </source>
</evidence>
<dbReference type="InterPro" id="IPR033705">
    <property type="entry name" value="Anticodon_Ia_Val"/>
</dbReference>
<dbReference type="GO" id="GO:0004832">
    <property type="term" value="F:valine-tRNA ligase activity"/>
    <property type="evidence" value="ECO:0007669"/>
    <property type="project" value="UniProtKB-EC"/>
</dbReference>
<evidence type="ECO:0000256" key="13">
    <source>
        <dbReference type="ARBA" id="ARBA00023136"/>
    </source>
</evidence>
<feature type="domain" description="Methionyl/Valyl/Leucyl/Isoleucyl-tRNA synthetase anticodon-binding" evidence="20">
    <location>
        <begin position="715"/>
        <end position="863"/>
    </location>
</feature>
<dbReference type="SUPFAM" id="SSF47323">
    <property type="entry name" value="Anticodon-binding domain of a subclass of class I aminoacyl-tRNA synthetases"/>
    <property type="match status" value="1"/>
</dbReference>
<keyword evidence="9" id="KW-0256">Endoplasmic reticulum</keyword>
<evidence type="ECO:0000256" key="15">
    <source>
        <dbReference type="ARBA" id="ARBA00029936"/>
    </source>
</evidence>
<comment type="subcellular location">
    <subcellularLocation>
        <location evidence="1">Endoplasmic reticulum membrane</location>
        <topology evidence="1">Multi-pass membrane protein</topology>
    </subcellularLocation>
</comment>
<feature type="transmembrane region" description="Helical" evidence="18">
    <location>
        <begin position="1292"/>
        <end position="1313"/>
    </location>
</feature>
<dbReference type="CDD" id="cd07962">
    <property type="entry name" value="Anticodon_Ia_Val"/>
    <property type="match status" value="1"/>
</dbReference>
<evidence type="ECO:0000256" key="9">
    <source>
        <dbReference type="ARBA" id="ARBA00022824"/>
    </source>
</evidence>
<dbReference type="Proteomes" id="UP000276776">
    <property type="component" value="Unassembled WGS sequence"/>
</dbReference>
<dbReference type="SUPFAM" id="SSF52374">
    <property type="entry name" value="Nucleotidylyl transferase"/>
    <property type="match status" value="1"/>
</dbReference>